<protein>
    <submittedName>
        <fullName evidence="6">Patatin-like phospholipase family protein</fullName>
    </submittedName>
</protein>
<dbReference type="Gene3D" id="3.40.1090.10">
    <property type="entry name" value="Cytosolic phospholipase A2 catalytic domain"/>
    <property type="match status" value="1"/>
</dbReference>
<sequence>MKRTLGLALGAGGARGIAHIGFLKAMEEEGIRPDFISGSSMGSIVGACYAKGMTPDDMKEYVQNISPRDIVDLGILTPSRLGLMRWTKVRKMMAELIGHCSFSDLQIPFSCVSVDIKKGKLIHFTEGDVTDAILASSSIPSVFRPVEKDGMILVDGGVFCRVPAAQVKQLGADVVVAVDVLGKLRHPEKIGNVISLVTRIYDLVEDKNAKSCRRSLRRVTDLWLEPDMGDISQYQMKYHPAVYDAGYKLGKENAAKIRQLLQTDGERE</sequence>
<dbReference type="GO" id="GO:0016042">
    <property type="term" value="P:lipid catabolic process"/>
    <property type="evidence" value="ECO:0007669"/>
    <property type="project" value="UniProtKB-UniRule"/>
</dbReference>
<dbReference type="PROSITE" id="PS51635">
    <property type="entry name" value="PNPLA"/>
    <property type="match status" value="1"/>
</dbReference>
<feature type="short sequence motif" description="DGA/G" evidence="4">
    <location>
        <begin position="155"/>
        <end position="157"/>
    </location>
</feature>
<evidence type="ECO:0000259" key="5">
    <source>
        <dbReference type="PROSITE" id="PS51635"/>
    </source>
</evidence>
<proteinExistence type="predicted"/>
<feature type="active site" description="Nucleophile" evidence="4">
    <location>
        <position position="40"/>
    </location>
</feature>
<gene>
    <name evidence="6" type="ORF">H9741_02100</name>
</gene>
<evidence type="ECO:0000313" key="6">
    <source>
        <dbReference type="EMBL" id="HIX07244.1"/>
    </source>
</evidence>
<dbReference type="InterPro" id="IPR016035">
    <property type="entry name" value="Acyl_Trfase/lysoPLipase"/>
</dbReference>
<feature type="short sequence motif" description="GXSXG" evidence="4">
    <location>
        <begin position="38"/>
        <end position="42"/>
    </location>
</feature>
<reference evidence="6" key="2">
    <citation type="submission" date="2021-04" db="EMBL/GenBank/DDBJ databases">
        <authorList>
            <person name="Gilroy R."/>
        </authorList>
    </citation>
    <scope>NUCLEOTIDE SEQUENCE</scope>
    <source>
        <strain evidence="6">811</strain>
    </source>
</reference>
<organism evidence="6 7">
    <name type="scientific">Candidatus Borkfalkia faecipullorum</name>
    <dbReference type="NCBI Taxonomy" id="2838510"/>
    <lineage>
        <taxon>Bacteria</taxon>
        <taxon>Bacillati</taxon>
        <taxon>Bacillota</taxon>
        <taxon>Clostridia</taxon>
        <taxon>Christensenellales</taxon>
        <taxon>Christensenellaceae</taxon>
        <taxon>Candidatus Borkfalkia</taxon>
    </lineage>
</organism>
<reference evidence="6" key="1">
    <citation type="journal article" date="2021" name="PeerJ">
        <title>Extensive microbial diversity within the chicken gut microbiome revealed by metagenomics and culture.</title>
        <authorList>
            <person name="Gilroy R."/>
            <person name="Ravi A."/>
            <person name="Getino M."/>
            <person name="Pursley I."/>
            <person name="Horton D.L."/>
            <person name="Alikhan N.F."/>
            <person name="Baker D."/>
            <person name="Gharbi K."/>
            <person name="Hall N."/>
            <person name="Watson M."/>
            <person name="Adriaenssens E.M."/>
            <person name="Foster-Nyarko E."/>
            <person name="Jarju S."/>
            <person name="Secka A."/>
            <person name="Antonio M."/>
            <person name="Oren A."/>
            <person name="Chaudhuri R.R."/>
            <person name="La Ragione R."/>
            <person name="Hildebrand F."/>
            <person name="Pallen M.J."/>
        </authorList>
    </citation>
    <scope>NUCLEOTIDE SEQUENCE</scope>
    <source>
        <strain evidence="6">811</strain>
    </source>
</reference>
<dbReference type="InterPro" id="IPR050301">
    <property type="entry name" value="NTE"/>
</dbReference>
<dbReference type="Proteomes" id="UP000824204">
    <property type="component" value="Unassembled WGS sequence"/>
</dbReference>
<evidence type="ECO:0000256" key="2">
    <source>
        <dbReference type="ARBA" id="ARBA00022963"/>
    </source>
</evidence>
<accession>A0A9D1V7L6</accession>
<dbReference type="GO" id="GO:0016787">
    <property type="term" value="F:hydrolase activity"/>
    <property type="evidence" value="ECO:0007669"/>
    <property type="project" value="UniProtKB-UniRule"/>
</dbReference>
<dbReference type="CDD" id="cd07205">
    <property type="entry name" value="Pat_PNPLA6_PNPLA7_NTE1_like"/>
    <property type="match status" value="1"/>
</dbReference>
<dbReference type="Pfam" id="PF01734">
    <property type="entry name" value="Patatin"/>
    <property type="match status" value="1"/>
</dbReference>
<dbReference type="InterPro" id="IPR002641">
    <property type="entry name" value="PNPLA_dom"/>
</dbReference>
<keyword evidence="2 4" id="KW-0442">Lipid degradation</keyword>
<comment type="caution">
    <text evidence="4">Lacks conserved residue(s) required for the propagation of feature annotation.</text>
</comment>
<dbReference type="PANTHER" id="PTHR14226">
    <property type="entry name" value="NEUROPATHY TARGET ESTERASE/SWISS CHEESE D.MELANOGASTER"/>
    <property type="match status" value="1"/>
</dbReference>
<feature type="active site" description="Proton acceptor" evidence="4">
    <location>
        <position position="155"/>
    </location>
</feature>
<evidence type="ECO:0000256" key="1">
    <source>
        <dbReference type="ARBA" id="ARBA00022801"/>
    </source>
</evidence>
<keyword evidence="3 4" id="KW-0443">Lipid metabolism</keyword>
<name>A0A9D1V7L6_9FIRM</name>
<dbReference type="EMBL" id="DXFX01000029">
    <property type="protein sequence ID" value="HIX07244.1"/>
    <property type="molecule type" value="Genomic_DNA"/>
</dbReference>
<evidence type="ECO:0000256" key="4">
    <source>
        <dbReference type="PROSITE-ProRule" id="PRU01161"/>
    </source>
</evidence>
<feature type="domain" description="PNPLA" evidence="5">
    <location>
        <begin position="7"/>
        <end position="168"/>
    </location>
</feature>
<dbReference type="PANTHER" id="PTHR14226:SF29">
    <property type="entry name" value="NEUROPATHY TARGET ESTERASE SWS"/>
    <property type="match status" value="1"/>
</dbReference>
<comment type="caution">
    <text evidence="6">The sequence shown here is derived from an EMBL/GenBank/DDBJ whole genome shotgun (WGS) entry which is preliminary data.</text>
</comment>
<keyword evidence="1 4" id="KW-0378">Hydrolase</keyword>
<evidence type="ECO:0000313" key="7">
    <source>
        <dbReference type="Proteomes" id="UP000824204"/>
    </source>
</evidence>
<evidence type="ECO:0000256" key="3">
    <source>
        <dbReference type="ARBA" id="ARBA00023098"/>
    </source>
</evidence>
<dbReference type="AlphaFoldDB" id="A0A9D1V7L6"/>
<dbReference type="SUPFAM" id="SSF52151">
    <property type="entry name" value="FabD/lysophospholipase-like"/>
    <property type="match status" value="1"/>
</dbReference>